<feature type="compositionally biased region" description="Basic and acidic residues" evidence="5">
    <location>
        <begin position="393"/>
        <end position="428"/>
    </location>
</feature>
<evidence type="ECO:0000256" key="1">
    <source>
        <dbReference type="ARBA" id="ARBA00000707"/>
    </source>
</evidence>
<protein>
    <recommendedName>
        <fullName evidence="4">Ubiquitin carboxyl-terminal hydrolase</fullName>
        <ecNumber evidence="4">3.4.19.12</ecNumber>
    </recommendedName>
</protein>
<dbReference type="InterPro" id="IPR001841">
    <property type="entry name" value="Znf_RING"/>
</dbReference>
<reference evidence="6" key="1">
    <citation type="submission" date="2015-05" db="UniProtKB">
        <authorList>
            <consortium name="EnsemblMetazoa"/>
        </authorList>
    </citation>
    <scope>IDENTIFICATION</scope>
</reference>
<keyword evidence="2" id="KW-0479">Metal-binding</keyword>
<dbReference type="Pfam" id="PF00443">
    <property type="entry name" value="UCH"/>
    <property type="match status" value="2"/>
</dbReference>
<dbReference type="GO" id="GO:0008270">
    <property type="term" value="F:zinc ion binding"/>
    <property type="evidence" value="ECO:0007669"/>
    <property type="project" value="UniProtKB-KW"/>
</dbReference>
<keyword evidence="2" id="KW-0863">Zinc-finger</keyword>
<dbReference type="InParanoid" id="T1HAL1"/>
<dbReference type="GO" id="GO:0004843">
    <property type="term" value="F:cysteine-type deubiquitinase activity"/>
    <property type="evidence" value="ECO:0007669"/>
    <property type="project" value="UniProtKB-UniRule"/>
</dbReference>
<dbReference type="EMBL" id="ACPB03003996">
    <property type="status" value="NOT_ANNOTATED_CDS"/>
    <property type="molecule type" value="Genomic_DNA"/>
</dbReference>
<keyword evidence="4" id="KW-0788">Thiol protease</keyword>
<dbReference type="PROSITE" id="PS00972">
    <property type="entry name" value="USP_1"/>
    <property type="match status" value="1"/>
</dbReference>
<keyword evidence="4" id="KW-0378">Hydrolase</keyword>
<dbReference type="GO" id="GO:0016579">
    <property type="term" value="P:protein deubiquitination"/>
    <property type="evidence" value="ECO:0007669"/>
    <property type="project" value="InterPro"/>
</dbReference>
<keyword evidence="4" id="KW-0645">Protease</keyword>
<dbReference type="Gene3D" id="3.90.70.10">
    <property type="entry name" value="Cysteine proteinases"/>
    <property type="match status" value="2"/>
</dbReference>
<accession>T1HAL1</accession>
<dbReference type="EnsemblMetazoa" id="RPRC001066-RA">
    <property type="protein sequence ID" value="RPRC001066-PA"/>
    <property type="gene ID" value="RPRC001066"/>
</dbReference>
<dbReference type="PROSITE" id="PS50235">
    <property type="entry name" value="USP_3"/>
    <property type="match status" value="1"/>
</dbReference>
<dbReference type="InterPro" id="IPR038765">
    <property type="entry name" value="Papain-like_cys_pep_sf"/>
</dbReference>
<evidence type="ECO:0000256" key="3">
    <source>
        <dbReference type="ARBA" id="ARBA00022833"/>
    </source>
</evidence>
<keyword evidence="4" id="KW-0833">Ubl conjugation pathway</keyword>
<dbReference type="EC" id="3.4.19.12" evidence="4"/>
<dbReference type="PANTHER" id="PTHR21646:SF35">
    <property type="match status" value="1"/>
</dbReference>
<evidence type="ECO:0000256" key="4">
    <source>
        <dbReference type="RuleBase" id="RU366025"/>
    </source>
</evidence>
<evidence type="ECO:0000256" key="2">
    <source>
        <dbReference type="ARBA" id="ARBA00022771"/>
    </source>
</evidence>
<dbReference type="CDD" id="cd02674">
    <property type="entry name" value="Peptidase_C19R"/>
    <property type="match status" value="1"/>
</dbReference>
<dbReference type="InterPro" id="IPR050185">
    <property type="entry name" value="Ub_carboxyl-term_hydrolase"/>
</dbReference>
<dbReference type="OMA" id="KHVSVTY"/>
<dbReference type="VEuPathDB" id="VectorBase:RPRC001066"/>
<dbReference type="HOGENOM" id="CLU_296704_0_0_1"/>
<evidence type="ECO:0000313" key="7">
    <source>
        <dbReference type="Proteomes" id="UP000015103"/>
    </source>
</evidence>
<dbReference type="STRING" id="13249.T1HAL1"/>
<dbReference type="PROSITE" id="PS00973">
    <property type="entry name" value="USP_2"/>
    <property type="match status" value="1"/>
</dbReference>
<dbReference type="InterPro" id="IPR001394">
    <property type="entry name" value="Peptidase_C19_UCH"/>
</dbReference>
<dbReference type="InterPro" id="IPR028889">
    <property type="entry name" value="USP"/>
</dbReference>
<feature type="compositionally biased region" description="Polar residues" evidence="5">
    <location>
        <begin position="431"/>
        <end position="441"/>
    </location>
</feature>
<comment type="similarity">
    <text evidence="4">Belongs to the peptidase C19 family.</text>
</comment>
<keyword evidence="3" id="KW-0862">Zinc</keyword>
<dbReference type="PROSITE" id="PS50089">
    <property type="entry name" value="ZF_RING_2"/>
    <property type="match status" value="1"/>
</dbReference>
<dbReference type="eggNOG" id="KOG1870">
    <property type="taxonomic scope" value="Eukaryota"/>
</dbReference>
<organism evidence="6 7">
    <name type="scientific">Rhodnius prolixus</name>
    <name type="common">Triatomid bug</name>
    <dbReference type="NCBI Taxonomy" id="13249"/>
    <lineage>
        <taxon>Eukaryota</taxon>
        <taxon>Metazoa</taxon>
        <taxon>Ecdysozoa</taxon>
        <taxon>Arthropoda</taxon>
        <taxon>Hexapoda</taxon>
        <taxon>Insecta</taxon>
        <taxon>Pterygota</taxon>
        <taxon>Neoptera</taxon>
        <taxon>Paraneoptera</taxon>
        <taxon>Hemiptera</taxon>
        <taxon>Heteroptera</taxon>
        <taxon>Panheteroptera</taxon>
        <taxon>Cimicomorpha</taxon>
        <taxon>Reduviidae</taxon>
        <taxon>Triatominae</taxon>
        <taxon>Rhodnius</taxon>
    </lineage>
</organism>
<evidence type="ECO:0000313" key="6">
    <source>
        <dbReference type="EnsemblMetazoa" id="RPRC001066-PA"/>
    </source>
</evidence>
<feature type="region of interest" description="Disordered" evidence="5">
    <location>
        <begin position="378"/>
        <end position="444"/>
    </location>
</feature>
<dbReference type="PANTHER" id="PTHR21646">
    <property type="entry name" value="UBIQUITIN CARBOXYL-TERMINAL HYDROLASE"/>
    <property type="match status" value="1"/>
</dbReference>
<evidence type="ECO:0000256" key="5">
    <source>
        <dbReference type="SAM" id="MobiDB-lite"/>
    </source>
</evidence>
<comment type="catalytic activity">
    <reaction evidence="1 4">
        <text>Thiol-dependent hydrolysis of ester, thioester, amide, peptide and isopeptide bonds formed by the C-terminal Gly of ubiquitin (a 76-residue protein attached to proteins as an intracellular targeting signal).</text>
        <dbReference type="EC" id="3.4.19.12"/>
    </reaction>
</comment>
<dbReference type="InterPro" id="IPR018200">
    <property type="entry name" value="USP_CS"/>
</dbReference>
<dbReference type="InterPro" id="IPR013083">
    <property type="entry name" value="Znf_RING/FYVE/PHD"/>
</dbReference>
<dbReference type="GO" id="GO:0006508">
    <property type="term" value="P:proteolysis"/>
    <property type="evidence" value="ECO:0007669"/>
    <property type="project" value="UniProtKB-KW"/>
</dbReference>
<proteinExistence type="inferred from homology"/>
<sequence>MGVENSWTADDFTATPLSDLAIPLPPPDSNAVRVKYDANTGTFSEDERLLPVNRNLDQEDILDQNGEAGVCGLRNLGNTCFMSAGVQCLVATAPLVSSLLSSSPPHRLSLTGTIADLIRNVWSGRFTSLHPTKFRYSISTQFPQFSDFRQHDCQEFLALLLDGLHEQLNLAKKKGNPFSDNSRDLPCSSLKQNAPVEEYVPEGAEFNNYLYIPTKINETNIINDLLYDNNTKKSNIKLNPTKQKTTSDLNNSEECSSKINKICTNSVYEQMVHNNPNNDKINTIISLNNTDTAKISSLEDIVKNAKTSNVNVMVTEEEANNEIRFDSEKYPRIDIPRRRTEGRSVNTFHLYENNVHGKRGKSTLTKFATGANLKEGLDLKRVKLNSPTDEPEEKNKRMESERQQKLSDDKNKRMESERKESIKNELRNECGPSSSGTNNASEIRYENTGEPDADLHWQKHLSENRSIIVDTFQGQFKTVTFVSESLKEPIQYLLEVNKYDNVGTLKKQLLQKIDSSQHNNDVILIGEVLDHHIAKLLDDNCIIRNINDTDRTIYAFKIISTADAADSATKSEGIKGEDNLTDTRCTICLEDKHSNMNQHVGCTCILCETCITAACQHSRGTCFECPLCRRDVNPETEMVPIVNGRQFTVRSVNMPVVFRMDSTNVGNNNEKGVKLFGHPRLLRLPNRISAENLHQAVKEVVPYDKSYKLLTVDGQGSHCSRCMFNMHCRGCDIPTEGQVSLYSSDTLAVAFSAPVELANNSPTTDNAVSHSLKVRQNAISLYDCIRAFSQSELLDESNPWYCPKCLEHRCATKTLTVWRYPDYLIVYLKRFVFHNRIITKLDEKVDFPLSGLTFDTSVYDLYGVVCHVGGVTAGHYTAYTKHPYTGVWHYFNDCYVAKKIPQEEDLRNAYILFYMKQGITVPTLEIDRAQ</sequence>
<keyword evidence="7" id="KW-1185">Reference proteome</keyword>
<dbReference type="SUPFAM" id="SSF54001">
    <property type="entry name" value="Cysteine proteinases"/>
    <property type="match status" value="1"/>
</dbReference>
<dbReference type="AlphaFoldDB" id="T1HAL1"/>
<name>T1HAL1_RHOPR</name>
<dbReference type="Proteomes" id="UP000015103">
    <property type="component" value="Unassembled WGS sequence"/>
</dbReference>
<dbReference type="Gene3D" id="3.30.40.10">
    <property type="entry name" value="Zinc/RING finger domain, C3HC4 (zinc finger)"/>
    <property type="match status" value="1"/>
</dbReference>